<reference evidence="1 2" key="1">
    <citation type="journal article" date="2011" name="J. Bacteriol.">
        <title>Complete genome sequences of two hemotropic Mycoplasmas, Mycoplasma haemofelis strain Ohio2 and Mycoplasma suis strain Illinois.</title>
        <authorList>
            <person name="Messick J.B."/>
            <person name="Santos A.P."/>
            <person name="Guimaraes A.M."/>
        </authorList>
    </citation>
    <scope>NUCLEOTIDE SEQUENCE [LARGE SCALE GENOMIC DNA]</scope>
    <source>
        <strain evidence="1 2">Ohio2</strain>
    </source>
</reference>
<dbReference type="AlphaFoldDB" id="F6FHK6"/>
<dbReference type="STRING" id="859194.MHF_0473"/>
<evidence type="ECO:0000313" key="1">
    <source>
        <dbReference type="EMBL" id="AEG72745.1"/>
    </source>
</evidence>
<dbReference type="KEGG" id="mhf:MHF_0473"/>
<protein>
    <submittedName>
        <fullName evidence="1">Uncharacterized protein</fullName>
    </submittedName>
</protein>
<evidence type="ECO:0000313" key="2">
    <source>
        <dbReference type="Proteomes" id="UP000007952"/>
    </source>
</evidence>
<proteinExistence type="predicted"/>
<sequence>MALSGAAKLALAGGVLGTGSAVAGYKAFYSSSSNLEKVKALGKLTESKFTLLGKGEKSKWLEILKKYKDVPVEEKFSNLNISSGANTDNDVTAL</sequence>
<name>F6FHK6_MYCHI</name>
<dbReference type="Proteomes" id="UP000007952">
    <property type="component" value="Chromosome"/>
</dbReference>
<dbReference type="BioCyc" id="MHAE859194:G1GR7-463-MONOMER"/>
<organism evidence="1 2">
    <name type="scientific">Mycoplasma haemofelis (strain Ohio2)</name>
    <dbReference type="NCBI Taxonomy" id="859194"/>
    <lineage>
        <taxon>Bacteria</taxon>
        <taxon>Bacillati</taxon>
        <taxon>Mycoplasmatota</taxon>
        <taxon>Mollicutes</taxon>
        <taxon>Mycoplasmataceae</taxon>
        <taxon>Mycoplasma</taxon>
    </lineage>
</organism>
<reference key="2">
    <citation type="submission" date="2011-05" db="EMBL/GenBank/DDBJ databases">
        <title>The Genome of Mycoplasma haemofelis Strain Ohio2, a pathogenic hemoplasma of the cat.</title>
        <authorList>
            <person name="Santos A.P."/>
            <person name="Guimaraes A.M.S."/>
            <person name="SanMiguel P.J."/>
            <person name="Martin S.W."/>
            <person name="Messick J.B."/>
        </authorList>
    </citation>
    <scope>NUCLEOTIDE SEQUENCE</scope>
    <source>
        <strain>Ohio2</strain>
    </source>
</reference>
<gene>
    <name evidence="1" type="ordered locus">MHF_0473</name>
</gene>
<accession>F6FHK6</accession>
<dbReference type="HOGENOM" id="CLU_2383026_0_0_14"/>
<dbReference type="EMBL" id="CP002808">
    <property type="protein sequence ID" value="AEG72745.1"/>
    <property type="molecule type" value="Genomic_DNA"/>
</dbReference>